<evidence type="ECO:0000313" key="5">
    <source>
        <dbReference type="EMBL" id="KAF4407908.1"/>
    </source>
</evidence>
<dbReference type="InterPro" id="IPR000683">
    <property type="entry name" value="Gfo/Idh/MocA-like_OxRdtase_N"/>
</dbReference>
<evidence type="ECO:0000259" key="3">
    <source>
        <dbReference type="Pfam" id="PF01408"/>
    </source>
</evidence>
<dbReference type="Gene3D" id="3.40.50.720">
    <property type="entry name" value="NAD(P)-binding Rossmann-like Domain"/>
    <property type="match status" value="1"/>
</dbReference>
<gene>
    <name evidence="5" type="ORF">GCU69_17130</name>
</gene>
<protein>
    <submittedName>
        <fullName evidence="5">Gfo/Idh/MocA family oxidoreductase</fullName>
    </submittedName>
</protein>
<dbReference type="Pfam" id="PF01408">
    <property type="entry name" value="GFO_IDH_MocA"/>
    <property type="match status" value="1"/>
</dbReference>
<reference evidence="5 6" key="1">
    <citation type="submission" date="2019-10" db="EMBL/GenBank/DDBJ databases">
        <title>Streptomyces tenebrisbrunneis sp.nov., an endogenous actinomycete isolated from of Lycium ruthenicum.</title>
        <authorList>
            <person name="Ma L."/>
        </authorList>
    </citation>
    <scope>NUCLEOTIDE SEQUENCE [LARGE SCALE GENOMIC DNA]</scope>
    <source>
        <strain evidence="5 6">TRM 66187</strain>
    </source>
</reference>
<proteinExistence type="inferred from homology"/>
<evidence type="ECO:0000313" key="6">
    <source>
        <dbReference type="Proteomes" id="UP000621266"/>
    </source>
</evidence>
<accession>A0ABQ7FIX3</accession>
<dbReference type="Gene3D" id="3.30.360.10">
    <property type="entry name" value="Dihydrodipicolinate Reductase, domain 2"/>
    <property type="match status" value="1"/>
</dbReference>
<dbReference type="InterPro" id="IPR055170">
    <property type="entry name" value="GFO_IDH_MocA-like_dom"/>
</dbReference>
<dbReference type="Proteomes" id="UP000621266">
    <property type="component" value="Unassembled WGS sequence"/>
</dbReference>
<dbReference type="PANTHER" id="PTHR22604">
    <property type="entry name" value="OXIDOREDUCTASES"/>
    <property type="match status" value="1"/>
</dbReference>
<dbReference type="Pfam" id="PF22725">
    <property type="entry name" value="GFO_IDH_MocA_C3"/>
    <property type="match status" value="1"/>
</dbReference>
<organism evidence="5 6">
    <name type="scientific">Streptomyces lycii</name>
    <dbReference type="NCBI Taxonomy" id="2654337"/>
    <lineage>
        <taxon>Bacteria</taxon>
        <taxon>Bacillati</taxon>
        <taxon>Actinomycetota</taxon>
        <taxon>Actinomycetes</taxon>
        <taxon>Kitasatosporales</taxon>
        <taxon>Streptomycetaceae</taxon>
        <taxon>Streptomyces</taxon>
    </lineage>
</organism>
<keyword evidence="6" id="KW-1185">Reference proteome</keyword>
<dbReference type="RefSeq" id="WP_156206533.1">
    <property type="nucleotide sequence ID" value="NZ_WHPN01000297.1"/>
</dbReference>
<feature type="domain" description="Gfo/Idh/MocA-like oxidoreductase N-terminal" evidence="3">
    <location>
        <begin position="16"/>
        <end position="129"/>
    </location>
</feature>
<comment type="caution">
    <text evidence="5">The sequence shown here is derived from an EMBL/GenBank/DDBJ whole genome shotgun (WGS) entry which is preliminary data.</text>
</comment>
<evidence type="ECO:0000256" key="1">
    <source>
        <dbReference type="ARBA" id="ARBA00010928"/>
    </source>
</evidence>
<dbReference type="EMBL" id="WHPN01000297">
    <property type="protein sequence ID" value="KAF4407908.1"/>
    <property type="molecule type" value="Genomic_DNA"/>
</dbReference>
<dbReference type="SUPFAM" id="SSF55347">
    <property type="entry name" value="Glyceraldehyde-3-phosphate dehydrogenase-like, C-terminal domain"/>
    <property type="match status" value="1"/>
</dbReference>
<evidence type="ECO:0000259" key="4">
    <source>
        <dbReference type="Pfam" id="PF22725"/>
    </source>
</evidence>
<name>A0ABQ7FIX3_9ACTN</name>
<dbReference type="InterPro" id="IPR036291">
    <property type="entry name" value="NAD(P)-bd_dom_sf"/>
</dbReference>
<dbReference type="SUPFAM" id="SSF51735">
    <property type="entry name" value="NAD(P)-binding Rossmann-fold domains"/>
    <property type="match status" value="1"/>
</dbReference>
<dbReference type="PANTHER" id="PTHR22604:SF105">
    <property type="entry name" value="TRANS-1,2-DIHYDROBENZENE-1,2-DIOL DEHYDROGENASE"/>
    <property type="match status" value="1"/>
</dbReference>
<sequence length="336" mass="36027">MADAYPAPLSRGEVGWGVLATGGIAHAFTRDLITHGHRVAAVGSRSADSARAFAGRWGIERAHGSYEELVADPDVDIVYVATPHNFHAANATATLESGKHVLVEKAFTVNAAEARAVYELARGKGLLAMEAMWTRFLPHMAYVRSVIERGLVGDIRSLHADHTQLLPADPAHRLNNRALAGGCLLDLGVYPVSFAHDILGDPVEVTGRGTLRDTGTDSCVATVLRHRNDALSTSYSSMETKGVNTAVLLGTEGRIDIKSVWYCPAVVTVKDAAGKELERFEEQVTGRGMQYQATEAERLIAEGGIESPLVAHEQSIAVMATMEAVRKDIGVSYTGE</sequence>
<comment type="similarity">
    <text evidence="1">Belongs to the Gfo/Idh/MocA family.</text>
</comment>
<dbReference type="InterPro" id="IPR050984">
    <property type="entry name" value="Gfo/Idh/MocA_domain"/>
</dbReference>
<feature type="domain" description="GFO/IDH/MocA-like oxidoreductase" evidence="4">
    <location>
        <begin position="141"/>
        <end position="255"/>
    </location>
</feature>
<evidence type="ECO:0000256" key="2">
    <source>
        <dbReference type="ARBA" id="ARBA00023002"/>
    </source>
</evidence>
<keyword evidence="2" id="KW-0560">Oxidoreductase</keyword>